<feature type="region of interest" description="Disordered" evidence="1">
    <location>
        <begin position="50"/>
        <end position="102"/>
    </location>
</feature>
<name>A0A1Q3CFC9_CEPFO</name>
<dbReference type="AlphaFoldDB" id="A0A1Q3CFC9"/>
<evidence type="ECO:0000313" key="3">
    <source>
        <dbReference type="Proteomes" id="UP000187406"/>
    </source>
</evidence>
<dbReference type="EMBL" id="BDDD01001868">
    <property type="protein sequence ID" value="GAV78832.1"/>
    <property type="molecule type" value="Genomic_DNA"/>
</dbReference>
<sequence>MEALNSGLRSSSSFTFSLMKKPPMDMADLLRRAEKYVNAKEGMAAWKQKISWSGHQEEKGEHSRNASEKREKRKERFELPRDDLRHKLSRRESLSRGGAPISSYNNVAPLLDTCTRILTAEQDNVPI</sequence>
<feature type="compositionally biased region" description="Basic and acidic residues" evidence="1">
    <location>
        <begin position="55"/>
        <end position="94"/>
    </location>
</feature>
<protein>
    <submittedName>
        <fullName evidence="2">Uncharacterized protein</fullName>
    </submittedName>
</protein>
<proteinExistence type="predicted"/>
<evidence type="ECO:0000313" key="2">
    <source>
        <dbReference type="EMBL" id="GAV78832.1"/>
    </source>
</evidence>
<gene>
    <name evidence="2" type="ORF">CFOL_v3_22297</name>
</gene>
<comment type="caution">
    <text evidence="2">The sequence shown here is derived from an EMBL/GenBank/DDBJ whole genome shotgun (WGS) entry which is preliminary data.</text>
</comment>
<organism evidence="2 3">
    <name type="scientific">Cephalotus follicularis</name>
    <name type="common">Albany pitcher plant</name>
    <dbReference type="NCBI Taxonomy" id="3775"/>
    <lineage>
        <taxon>Eukaryota</taxon>
        <taxon>Viridiplantae</taxon>
        <taxon>Streptophyta</taxon>
        <taxon>Embryophyta</taxon>
        <taxon>Tracheophyta</taxon>
        <taxon>Spermatophyta</taxon>
        <taxon>Magnoliopsida</taxon>
        <taxon>eudicotyledons</taxon>
        <taxon>Gunneridae</taxon>
        <taxon>Pentapetalae</taxon>
        <taxon>rosids</taxon>
        <taxon>fabids</taxon>
        <taxon>Oxalidales</taxon>
        <taxon>Cephalotaceae</taxon>
        <taxon>Cephalotus</taxon>
    </lineage>
</organism>
<dbReference type="Proteomes" id="UP000187406">
    <property type="component" value="Unassembled WGS sequence"/>
</dbReference>
<dbReference type="OrthoDB" id="1740536at2759"/>
<keyword evidence="3" id="KW-1185">Reference proteome</keyword>
<accession>A0A1Q3CFC9</accession>
<evidence type="ECO:0000256" key="1">
    <source>
        <dbReference type="SAM" id="MobiDB-lite"/>
    </source>
</evidence>
<reference evidence="3" key="1">
    <citation type="submission" date="2016-04" db="EMBL/GenBank/DDBJ databases">
        <title>Cephalotus genome sequencing.</title>
        <authorList>
            <person name="Fukushima K."/>
            <person name="Hasebe M."/>
            <person name="Fang X."/>
        </authorList>
    </citation>
    <scope>NUCLEOTIDE SEQUENCE [LARGE SCALE GENOMIC DNA]</scope>
    <source>
        <strain evidence="3">cv. St1</strain>
    </source>
</reference>
<dbReference type="InParanoid" id="A0A1Q3CFC9"/>